<reference evidence="3 4" key="1">
    <citation type="journal article" date="2014" name="Int. J. Syst. Evol. Microbiol.">
        <title>Complete genome sequence of Corynebacterium casei LMG S-19264T (=DSM 44701T), isolated from a smear-ripened cheese.</title>
        <authorList>
            <consortium name="US DOE Joint Genome Institute (JGI-PGF)"/>
            <person name="Walter F."/>
            <person name="Albersmeier A."/>
            <person name="Kalinowski J."/>
            <person name="Ruckert C."/>
        </authorList>
    </citation>
    <scope>NUCLEOTIDE SEQUENCE [LARGE SCALE GENOMIC DNA]</scope>
    <source>
        <strain evidence="3 4">KCTC 12866</strain>
    </source>
</reference>
<comment type="caution">
    <text evidence="3">The sequence shown here is derived from an EMBL/GenBank/DDBJ whole genome shotgun (WGS) entry which is preliminary data.</text>
</comment>
<dbReference type="CDD" id="cd09604">
    <property type="entry name" value="M1_APN_like"/>
    <property type="match status" value="1"/>
</dbReference>
<evidence type="ECO:0000313" key="4">
    <source>
        <dbReference type="Proteomes" id="UP000598271"/>
    </source>
</evidence>
<feature type="chain" id="PRO_5035227622" evidence="1">
    <location>
        <begin position="24"/>
        <end position="663"/>
    </location>
</feature>
<dbReference type="InterPro" id="IPR014782">
    <property type="entry name" value="Peptidase_M1_dom"/>
</dbReference>
<dbReference type="GO" id="GO:0008237">
    <property type="term" value="F:metallopeptidase activity"/>
    <property type="evidence" value="ECO:0007669"/>
    <property type="project" value="InterPro"/>
</dbReference>
<dbReference type="EMBL" id="BMXF01000001">
    <property type="protein sequence ID" value="GHB56082.1"/>
    <property type="molecule type" value="Genomic_DNA"/>
</dbReference>
<dbReference type="AlphaFoldDB" id="A0A8J3D1D8"/>
<dbReference type="InterPro" id="IPR027268">
    <property type="entry name" value="Peptidase_M4/M1_CTD_sf"/>
</dbReference>
<dbReference type="Gene3D" id="1.10.390.10">
    <property type="entry name" value="Neutral Protease Domain 2"/>
    <property type="match status" value="1"/>
</dbReference>
<keyword evidence="1" id="KW-0732">Signal</keyword>
<accession>A0A8J3D1D8</accession>
<feature type="domain" description="Peptidase M1 membrane alanine aminopeptidase" evidence="2">
    <location>
        <begin position="363"/>
        <end position="555"/>
    </location>
</feature>
<dbReference type="Pfam" id="PF01433">
    <property type="entry name" value="Peptidase_M1"/>
    <property type="match status" value="1"/>
</dbReference>
<dbReference type="SUPFAM" id="SSF55486">
    <property type="entry name" value="Metalloproteases ('zincins'), catalytic domain"/>
    <property type="match status" value="1"/>
</dbReference>
<name>A0A8J3D1D8_9BACT</name>
<keyword evidence="4" id="KW-1185">Reference proteome</keyword>
<protein>
    <submittedName>
        <fullName evidence="3">Peptidase M1</fullName>
    </submittedName>
</protein>
<evidence type="ECO:0000256" key="1">
    <source>
        <dbReference type="SAM" id="SignalP"/>
    </source>
</evidence>
<feature type="signal peptide" evidence="1">
    <location>
        <begin position="1"/>
        <end position="23"/>
    </location>
</feature>
<organism evidence="3 4">
    <name type="scientific">Persicitalea jodogahamensis</name>
    <dbReference type="NCBI Taxonomy" id="402147"/>
    <lineage>
        <taxon>Bacteria</taxon>
        <taxon>Pseudomonadati</taxon>
        <taxon>Bacteroidota</taxon>
        <taxon>Cytophagia</taxon>
        <taxon>Cytophagales</taxon>
        <taxon>Spirosomataceae</taxon>
        <taxon>Persicitalea</taxon>
    </lineage>
</organism>
<proteinExistence type="predicted"/>
<sequence length="663" mass="74912">MNNSMIRSGLLALCSLLCLSSFAQDAAKSQYDAHVLFNPLLNYQPGNEYRTGGGAPGPKYWQNRADYKINVSLDESAGTLAGDIEITYKNNSPSDLEFLWLQLDQNAFSDTSRGGKTTPITGGRFGNMGFEGGNKITSVTVQQGKNKAQVAQYVVNDTRMQVRLADPLKANGDVIKINLGYSFKIPKYGSDRMGMLDTKNGIIYEIAQWYPRMCVYDDIEGWNTLPYLGAGEFYLDYGDIEYAITVPWDHIVVGSGELLNPNDVLTKEQRNRLDRAAKSDTTVMIRTAEEVTSAESRPKQSGTLTWRFRCQQTRDVAWATSKAFVWDAARMNLPSGKTALAQSAYPAEDGGAKGWGRSTEYVKASIEFYSNYVYEYSYPVATNVAGIVGGMEYPGIVFCGHDSREASLWGVTDHEFGHNWFPMIVGSNERKYAWMDEGFNTFINFLSTDAFNNGEYKNRPMDMQRTAPALYPASDDAIMNIPDVVSARALGIEAYYKPAIGLKMLREQVLGKERFDYAFRQYVKRWAFKHPTPYDFFRTMEDVGGEDLAWFWKGWFFENYKLDQGVKDVIYIEQDAQKGALITIENLDRWAMPAVVELEDVTGKKTRMEFPVEIWQRGGSWTFKADTQQPLRSVRLDPDNVLPDMNPANNTWKPMRYSAPMAN</sequence>
<dbReference type="Proteomes" id="UP000598271">
    <property type="component" value="Unassembled WGS sequence"/>
</dbReference>
<evidence type="ECO:0000259" key="2">
    <source>
        <dbReference type="Pfam" id="PF01433"/>
    </source>
</evidence>
<dbReference type="GO" id="GO:0008270">
    <property type="term" value="F:zinc ion binding"/>
    <property type="evidence" value="ECO:0007669"/>
    <property type="project" value="InterPro"/>
</dbReference>
<gene>
    <name evidence="3" type="ORF">GCM10007390_06700</name>
</gene>
<evidence type="ECO:0000313" key="3">
    <source>
        <dbReference type="EMBL" id="GHB56082.1"/>
    </source>
</evidence>
<dbReference type="RefSeq" id="WP_189562928.1">
    <property type="nucleotide sequence ID" value="NZ_BMXF01000001.1"/>
</dbReference>